<organism evidence="1">
    <name type="scientific">bioreactor metagenome</name>
    <dbReference type="NCBI Taxonomy" id="1076179"/>
    <lineage>
        <taxon>unclassified sequences</taxon>
        <taxon>metagenomes</taxon>
        <taxon>ecological metagenomes</taxon>
    </lineage>
</organism>
<proteinExistence type="predicted"/>
<sequence length="85" mass="9432">MVIQHNGRCLRLDGFRHRSVLAGFNEKGFGGVRKRRIAVPSAQRGLHGILNRRIDRGVNMVPARTQFVFHSAAVGGGITQSTFFE</sequence>
<gene>
    <name evidence="1" type="ORF">SDC9_84165</name>
</gene>
<evidence type="ECO:0000313" key="1">
    <source>
        <dbReference type="EMBL" id="MPM37547.1"/>
    </source>
</evidence>
<comment type="caution">
    <text evidence="1">The sequence shown here is derived from an EMBL/GenBank/DDBJ whole genome shotgun (WGS) entry which is preliminary data.</text>
</comment>
<accession>A0A644ZA49</accession>
<name>A0A644ZA49_9ZZZZ</name>
<reference evidence="1" key="1">
    <citation type="submission" date="2019-08" db="EMBL/GenBank/DDBJ databases">
        <authorList>
            <person name="Kucharzyk K."/>
            <person name="Murdoch R.W."/>
            <person name="Higgins S."/>
            <person name="Loffler F."/>
        </authorList>
    </citation>
    <scope>NUCLEOTIDE SEQUENCE</scope>
</reference>
<dbReference type="EMBL" id="VSSQ01007987">
    <property type="protein sequence ID" value="MPM37547.1"/>
    <property type="molecule type" value="Genomic_DNA"/>
</dbReference>
<protein>
    <submittedName>
        <fullName evidence="1">Uncharacterized protein</fullName>
    </submittedName>
</protein>
<dbReference type="AlphaFoldDB" id="A0A644ZA49"/>